<dbReference type="OrthoDB" id="17458at2759"/>
<organism evidence="2 3">
    <name type="scientific">Galdieria partita</name>
    <dbReference type="NCBI Taxonomy" id="83374"/>
    <lineage>
        <taxon>Eukaryota</taxon>
        <taxon>Rhodophyta</taxon>
        <taxon>Bangiophyceae</taxon>
        <taxon>Galdieriales</taxon>
        <taxon>Galdieriaceae</taxon>
        <taxon>Galdieria</taxon>
    </lineage>
</organism>
<gene>
    <name evidence="2" type="ORF">GpartN1_g6755.t1</name>
</gene>
<dbReference type="PANTHER" id="PTHR42773:SF1">
    <property type="entry name" value="METALLO-BETA-LACTAMASE FAMILY PROTEIN"/>
    <property type="match status" value="1"/>
</dbReference>
<dbReference type="Proteomes" id="UP001061958">
    <property type="component" value="Unassembled WGS sequence"/>
</dbReference>
<dbReference type="AlphaFoldDB" id="A0A9C7UT80"/>
<dbReference type="InterPro" id="IPR036866">
    <property type="entry name" value="RibonucZ/Hydroxyglut_hydro"/>
</dbReference>
<proteinExistence type="predicted"/>
<name>A0A9C7UT80_9RHOD</name>
<comment type="caution">
    <text evidence="2">The sequence shown here is derived from an EMBL/GenBank/DDBJ whole genome shotgun (WGS) entry which is preliminary data.</text>
</comment>
<sequence>MKLSFVAAVFKQGWHLSPKVCGRQRTCRKYCVVMASCRKRRPENVPGNLYVDNSCIDCDTCRWLAPNIFSRSKGQSCVHKQPESTEEEEAALRAMVSCPTGSIRVEKPCKHVKKTQDSFPYPVHGELLNIFYMGFASAKSFGAHSYLWLLPTDSPTASPKSVLVDSPRFFTPLARNVQSLVTPENSVDWMFLTHRDDVADHDKWSSYLKARRIIHHADAVGSLQSVEWILDGDGPWYLSEDLKLVHVPGHTRGSTVLIDKRNGVAFTGDHLAFDVEMGELCAFPQVCWYSWKQQKSSVEKLMDEPFEWILPGHGRPFHFKNEKERKELLGRIAKEV</sequence>
<dbReference type="PANTHER" id="PTHR42773">
    <property type="entry name" value="METALLO-BETA-LACTAMASE-RELATED"/>
    <property type="match status" value="1"/>
</dbReference>
<reference evidence="2" key="1">
    <citation type="journal article" date="2022" name="Proc. Natl. Acad. Sci. U.S.A.">
        <title>Life cycle and functional genomics of the unicellular red alga Galdieria for elucidating algal and plant evolution and industrial use.</title>
        <authorList>
            <person name="Hirooka S."/>
            <person name="Itabashi T."/>
            <person name="Ichinose T.M."/>
            <person name="Onuma R."/>
            <person name="Fujiwara T."/>
            <person name="Yamashita S."/>
            <person name="Jong L.W."/>
            <person name="Tomita R."/>
            <person name="Iwane A.H."/>
            <person name="Miyagishima S.Y."/>
        </authorList>
    </citation>
    <scope>NUCLEOTIDE SEQUENCE</scope>
    <source>
        <strain evidence="2">NBRC 102759</strain>
    </source>
</reference>
<dbReference type="EMBL" id="BQMJ01000062">
    <property type="protein sequence ID" value="GJQ14964.1"/>
    <property type="molecule type" value="Genomic_DNA"/>
</dbReference>
<evidence type="ECO:0000313" key="2">
    <source>
        <dbReference type="EMBL" id="GJQ14964.1"/>
    </source>
</evidence>
<protein>
    <recommendedName>
        <fullName evidence="1">Metallo-beta-lactamase domain-containing protein</fullName>
    </recommendedName>
</protein>
<dbReference type="Gene3D" id="3.60.15.10">
    <property type="entry name" value="Ribonuclease Z/Hydroxyacylglutathione hydrolase-like"/>
    <property type="match status" value="1"/>
</dbReference>
<dbReference type="SUPFAM" id="SSF54862">
    <property type="entry name" value="4Fe-4S ferredoxins"/>
    <property type="match status" value="1"/>
</dbReference>
<evidence type="ECO:0000259" key="1">
    <source>
        <dbReference type="SMART" id="SM00849"/>
    </source>
</evidence>
<dbReference type="Gene3D" id="3.30.70.20">
    <property type="match status" value="1"/>
</dbReference>
<reference evidence="2" key="2">
    <citation type="submission" date="2022-01" db="EMBL/GenBank/DDBJ databases">
        <authorList>
            <person name="Hirooka S."/>
            <person name="Miyagishima S.Y."/>
        </authorList>
    </citation>
    <scope>NUCLEOTIDE SEQUENCE</scope>
    <source>
        <strain evidence="2">NBRC 102759</strain>
    </source>
</reference>
<feature type="domain" description="Metallo-beta-lactamase" evidence="1">
    <location>
        <begin position="144"/>
        <end position="313"/>
    </location>
</feature>
<keyword evidence="3" id="KW-1185">Reference proteome</keyword>
<dbReference type="Pfam" id="PF13370">
    <property type="entry name" value="Fer4_13"/>
    <property type="match status" value="1"/>
</dbReference>
<dbReference type="SUPFAM" id="SSF56281">
    <property type="entry name" value="Metallo-hydrolase/oxidoreductase"/>
    <property type="match status" value="1"/>
</dbReference>
<dbReference type="CDD" id="cd07727">
    <property type="entry name" value="YmaE-like_MBL-fold"/>
    <property type="match status" value="1"/>
</dbReference>
<dbReference type="SMART" id="SM00849">
    <property type="entry name" value="Lactamase_B"/>
    <property type="match status" value="1"/>
</dbReference>
<accession>A0A9C7UT80</accession>
<dbReference type="InterPro" id="IPR001279">
    <property type="entry name" value="Metallo-B-lactamas"/>
</dbReference>
<evidence type="ECO:0000313" key="3">
    <source>
        <dbReference type="Proteomes" id="UP001061958"/>
    </source>
</evidence>